<dbReference type="InterPro" id="IPR018775">
    <property type="entry name" value="RlaP"/>
</dbReference>
<reference evidence="1 2" key="1">
    <citation type="submission" date="2018-02" db="EMBL/GenBank/DDBJ databases">
        <title>Genomic Encyclopedia of Archaeal and Bacterial Type Strains, Phase II (KMG-II): from individual species to whole genera.</title>
        <authorList>
            <person name="Goeker M."/>
        </authorList>
    </citation>
    <scope>NUCLEOTIDE SEQUENCE [LARGE SCALE GENOMIC DNA]</scope>
    <source>
        <strain evidence="1 2">DSM 29526</strain>
    </source>
</reference>
<keyword evidence="1" id="KW-0808">Transferase</keyword>
<evidence type="ECO:0000313" key="1">
    <source>
        <dbReference type="EMBL" id="PPK87289.1"/>
    </source>
</evidence>
<dbReference type="OrthoDB" id="243791at2"/>
<sequence>MSPTTERIIEGHHLLLHCRSGSHAYGLATERSDEDFRGVFAARIDSFLGLDHPRQLSDERNDRTYYELGRLFELLGKANPTALELLGTDGADVLYKHPLLADLRAEAFLSKACRDSFAGYALTQIRKARGLNKKVHNPVAPERKGVEDFCYIVQEGKSRPLRKWAREHKLPLTELALAGVDHARDLYAVYHDRGAGWAAGITRSDKANAVAVTDVPEGELPVAYLSFSQDAYSTYCRDYREYRAWERNRNDARYRGTLAHGRGYDAKNMMHTIRLLEMATEIFTTGRLNVRRPNRSFLLSIRAGEYSLDEVLRIADERVEQLNLAAARSDLPHQVDSDRLNRRLVGLRRQLYYPNA</sequence>
<keyword evidence="2" id="KW-1185">Reference proteome</keyword>
<dbReference type="RefSeq" id="WP_104417904.1">
    <property type="nucleotide sequence ID" value="NZ_PTJC01000005.1"/>
</dbReference>
<dbReference type="GO" id="GO:0016740">
    <property type="term" value="F:transferase activity"/>
    <property type="evidence" value="ECO:0007669"/>
    <property type="project" value="UniProtKB-KW"/>
</dbReference>
<proteinExistence type="predicted"/>
<dbReference type="EMBL" id="PTJC01000005">
    <property type="protein sequence ID" value="PPK87289.1"/>
    <property type="molecule type" value="Genomic_DNA"/>
</dbReference>
<accession>A0A2S6I758</accession>
<evidence type="ECO:0000313" key="2">
    <source>
        <dbReference type="Proteomes" id="UP000237662"/>
    </source>
</evidence>
<dbReference type="Proteomes" id="UP000237662">
    <property type="component" value="Unassembled WGS sequence"/>
</dbReference>
<comment type="caution">
    <text evidence="1">The sequence shown here is derived from an EMBL/GenBank/DDBJ whole genome shotgun (WGS) entry which is preliminary data.</text>
</comment>
<protein>
    <submittedName>
        <fullName evidence="1">Putative nucleotidyltransferase</fullName>
    </submittedName>
</protein>
<dbReference type="PANTHER" id="PTHR34817:SF1">
    <property type="entry name" value="NUCLEOTIDYLTRANSFERASE"/>
    <property type="match status" value="1"/>
</dbReference>
<dbReference type="AlphaFoldDB" id="A0A2S6I758"/>
<gene>
    <name evidence="1" type="ORF">CLV84_0227</name>
</gene>
<dbReference type="PANTHER" id="PTHR34817">
    <property type="entry name" value="NUCLEOTIDYLTRANSFERASE"/>
    <property type="match status" value="1"/>
</dbReference>
<organism evidence="1 2">
    <name type="scientific">Neolewinella xylanilytica</name>
    <dbReference type="NCBI Taxonomy" id="1514080"/>
    <lineage>
        <taxon>Bacteria</taxon>
        <taxon>Pseudomonadati</taxon>
        <taxon>Bacteroidota</taxon>
        <taxon>Saprospiria</taxon>
        <taxon>Saprospirales</taxon>
        <taxon>Lewinellaceae</taxon>
        <taxon>Neolewinella</taxon>
    </lineage>
</organism>
<dbReference type="Pfam" id="PF10127">
    <property type="entry name" value="RlaP"/>
    <property type="match status" value="1"/>
</dbReference>
<name>A0A2S6I758_9BACT</name>